<keyword evidence="1" id="KW-0732">Signal</keyword>
<proteinExistence type="predicted"/>
<dbReference type="EMBL" id="FLUL01000001">
    <property type="protein sequence ID" value="SBV97268.1"/>
    <property type="molecule type" value="Genomic_DNA"/>
</dbReference>
<dbReference type="AlphaFoldDB" id="A0A212JCX9"/>
<dbReference type="Gene3D" id="3.20.20.190">
    <property type="entry name" value="Phosphatidylinositol (PI) phosphodiesterase"/>
    <property type="match status" value="1"/>
</dbReference>
<dbReference type="RefSeq" id="WP_296948288.1">
    <property type="nucleotide sequence ID" value="NZ_LT599021.1"/>
</dbReference>
<dbReference type="PROSITE" id="PS50007">
    <property type="entry name" value="PIPLC_X_DOMAIN"/>
    <property type="match status" value="1"/>
</dbReference>
<feature type="domain" description="GP-PDE" evidence="2">
    <location>
        <begin position="108"/>
        <end position="333"/>
    </location>
</feature>
<dbReference type="PANTHER" id="PTHR46211">
    <property type="entry name" value="GLYCEROPHOSPHORYL DIESTER PHOSPHODIESTERASE"/>
    <property type="match status" value="1"/>
</dbReference>
<feature type="signal peptide" evidence="1">
    <location>
        <begin position="1"/>
        <end position="18"/>
    </location>
</feature>
<organism evidence="3">
    <name type="scientific">uncultured Dysgonomonas sp</name>
    <dbReference type="NCBI Taxonomy" id="206096"/>
    <lineage>
        <taxon>Bacteria</taxon>
        <taxon>Pseudomonadati</taxon>
        <taxon>Bacteroidota</taxon>
        <taxon>Bacteroidia</taxon>
        <taxon>Bacteroidales</taxon>
        <taxon>Dysgonomonadaceae</taxon>
        <taxon>Dysgonomonas</taxon>
        <taxon>environmental samples</taxon>
    </lineage>
</organism>
<reference evidence="3" key="1">
    <citation type="submission" date="2016-04" db="EMBL/GenBank/DDBJ databases">
        <authorList>
            <person name="Evans L.H."/>
            <person name="Alamgir A."/>
            <person name="Owens N."/>
            <person name="Weber N.D."/>
            <person name="Virtaneva K."/>
            <person name="Barbian K."/>
            <person name="Babar A."/>
            <person name="Rosenke K."/>
        </authorList>
    </citation>
    <scope>NUCLEOTIDE SEQUENCE</scope>
    <source>
        <strain evidence="3">86-2</strain>
    </source>
</reference>
<dbReference type="GO" id="GO:0006629">
    <property type="term" value="P:lipid metabolic process"/>
    <property type="evidence" value="ECO:0007669"/>
    <property type="project" value="InterPro"/>
</dbReference>
<dbReference type="PROSITE" id="PS51704">
    <property type="entry name" value="GP_PDE"/>
    <property type="match status" value="1"/>
</dbReference>
<dbReference type="InterPro" id="IPR030395">
    <property type="entry name" value="GP_PDE_dom"/>
</dbReference>
<evidence type="ECO:0000259" key="2">
    <source>
        <dbReference type="PROSITE" id="PS51704"/>
    </source>
</evidence>
<name>A0A212JCX9_9BACT</name>
<dbReference type="SUPFAM" id="SSF51695">
    <property type="entry name" value="PLC-like phosphodiesterases"/>
    <property type="match status" value="1"/>
</dbReference>
<evidence type="ECO:0000256" key="1">
    <source>
        <dbReference type="SAM" id="SignalP"/>
    </source>
</evidence>
<dbReference type="PANTHER" id="PTHR46211:SF1">
    <property type="entry name" value="GLYCEROPHOSPHODIESTER PHOSPHODIESTERASE, CYTOPLASMIC"/>
    <property type="match status" value="1"/>
</dbReference>
<accession>A0A212JCX9</accession>
<dbReference type="InterPro" id="IPR017946">
    <property type="entry name" value="PLC-like_Pdiesterase_TIM-brl"/>
</dbReference>
<dbReference type="GO" id="GO:0008081">
    <property type="term" value="F:phosphoric diester hydrolase activity"/>
    <property type="evidence" value="ECO:0007669"/>
    <property type="project" value="InterPro"/>
</dbReference>
<dbReference type="Pfam" id="PF03009">
    <property type="entry name" value="GDPD"/>
    <property type="match status" value="1"/>
</dbReference>
<feature type="chain" id="PRO_5012126076" description="GP-PDE domain-containing protein" evidence="1">
    <location>
        <begin position="19"/>
        <end position="335"/>
    </location>
</feature>
<protein>
    <recommendedName>
        <fullName evidence="2">GP-PDE domain-containing protein</fullName>
    </recommendedName>
</protein>
<evidence type="ECO:0000313" key="3">
    <source>
        <dbReference type="EMBL" id="SBV97268.1"/>
    </source>
</evidence>
<gene>
    <name evidence="3" type="ORF">KL86DYS2_11242</name>
</gene>
<sequence length="335" mass="37872">MKKVILLFVLLSVCFIHTYSQNQLLVLDSYTIPVNKKGAVIGKVISERNEKITLKDSFGLFEIDKEKNIRLKKGKLLTANSPISYKVILKDGNAEKSFELVKDEFLHNKVIAHRGAWKDRDFSHNSMSSLKHAVEIGCEGSELDVWMSSDDVVVLSHDPSIGGKDVESTTAAELSAVALKNRDFVPTLEEYINYIKTQNKTKLIIEIKGTNKGKAIADSVVHLVHRMKAQAWVDYISFGMQYLTRVKELDPAAKVLYLGSDKSLEELKAAHIDGIDFHYSLFQKNPELADKAKSMDLLTNAWTVNKEEDMQSMLKLKLDFITTDEPELLLRLLEK</sequence>